<accession>A0A813FUD8</accession>
<evidence type="ECO:0000313" key="1">
    <source>
        <dbReference type="EMBL" id="CAE8616116.1"/>
    </source>
</evidence>
<dbReference type="AlphaFoldDB" id="A0A813FUD8"/>
<organism evidence="1 2">
    <name type="scientific">Polarella glacialis</name>
    <name type="common">Dinoflagellate</name>
    <dbReference type="NCBI Taxonomy" id="89957"/>
    <lineage>
        <taxon>Eukaryota</taxon>
        <taxon>Sar</taxon>
        <taxon>Alveolata</taxon>
        <taxon>Dinophyceae</taxon>
        <taxon>Suessiales</taxon>
        <taxon>Suessiaceae</taxon>
        <taxon>Polarella</taxon>
    </lineage>
</organism>
<dbReference type="Proteomes" id="UP000654075">
    <property type="component" value="Unassembled WGS sequence"/>
</dbReference>
<comment type="caution">
    <text evidence="1">The sequence shown here is derived from an EMBL/GenBank/DDBJ whole genome shotgun (WGS) entry which is preliminary data.</text>
</comment>
<name>A0A813FUD8_POLGL</name>
<reference evidence="1" key="1">
    <citation type="submission" date="2021-02" db="EMBL/GenBank/DDBJ databases">
        <authorList>
            <person name="Dougan E. K."/>
            <person name="Rhodes N."/>
            <person name="Thang M."/>
            <person name="Chan C."/>
        </authorList>
    </citation>
    <scope>NUCLEOTIDE SEQUENCE</scope>
</reference>
<dbReference type="EMBL" id="CAJNNV010025795">
    <property type="protein sequence ID" value="CAE8616116.1"/>
    <property type="molecule type" value="Genomic_DNA"/>
</dbReference>
<proteinExistence type="predicted"/>
<evidence type="ECO:0000313" key="2">
    <source>
        <dbReference type="Proteomes" id="UP000654075"/>
    </source>
</evidence>
<sequence>MSFTPSQQEALSAALRRRSADLTSSELLEVVTALQRLGAAPDGELLQRLHSRSLAVGPFDAEGAPELMRRLGLIGQRLPWTGPNKSRDASSESALQEMAVGYGLTAALHGSGSATALSRTAAFQRLVLAPRPGPSQLDARFDRLLSARRTAWAS</sequence>
<keyword evidence="2" id="KW-1185">Reference proteome</keyword>
<protein>
    <submittedName>
        <fullName evidence="1">Uncharacterized protein</fullName>
    </submittedName>
</protein>
<gene>
    <name evidence="1" type="ORF">PGLA1383_LOCUS33819</name>
</gene>